<dbReference type="InterPro" id="IPR000073">
    <property type="entry name" value="AB_hydrolase_1"/>
</dbReference>
<dbReference type="InterPro" id="IPR029058">
    <property type="entry name" value="AB_hydrolase_fold"/>
</dbReference>
<sequence length="412" mass="43779">MQAQAAAQRAMCGAAAVPAAPGRRPAAAGAAAFGGRAGASRMPVVGSLSRRELLGSGAAAAALLPPLAAQASGGAPVVAAAAAPAAAMSADVQLRPLQFETDANGVQRLALQPEGWNSWRWRGHNVNWLAAGDSGPVVLLIHGFGASVYHWRYNVPELSKHCRVFAIDCLGFGWSSKPLVEYSGYDLWTNQIADFVREVIGGQEPVVLVGNSLGGYNALATAARNPDLVKGVVLLNAAGRFEEGGEGSEEAPVATPEQQSLWSGLVEQVGTAVKRAAVFASFVFTKQPARIRQVLGQVYVSDRNLDDDLVRSISLPAQDPNAAEVFYRVITARGEAMNKLLARLDGLPLYLLWGEKDPWCVPARADQIQRYYPTAARTDINSGHCPHDDTPELVNERLLQWLSKLETKAGSA</sequence>
<dbReference type="SUPFAM" id="SSF53474">
    <property type="entry name" value="alpha/beta-Hydrolases"/>
    <property type="match status" value="1"/>
</dbReference>
<dbReference type="InterPro" id="IPR006311">
    <property type="entry name" value="TAT_signal"/>
</dbReference>
<feature type="domain" description="AB hydrolase-1" evidence="1">
    <location>
        <begin position="136"/>
        <end position="389"/>
    </location>
</feature>
<proteinExistence type="predicted"/>
<protein>
    <recommendedName>
        <fullName evidence="1">AB hydrolase-1 domain-containing protein</fullName>
    </recommendedName>
</protein>
<dbReference type="AlphaFoldDB" id="A0AAD5GYF0"/>
<gene>
    <name evidence="2" type="ORF">COHA_009092</name>
</gene>
<organism evidence="2 3">
    <name type="scientific">Chlorella ohadii</name>
    <dbReference type="NCBI Taxonomy" id="2649997"/>
    <lineage>
        <taxon>Eukaryota</taxon>
        <taxon>Viridiplantae</taxon>
        <taxon>Chlorophyta</taxon>
        <taxon>core chlorophytes</taxon>
        <taxon>Trebouxiophyceae</taxon>
        <taxon>Chlorellales</taxon>
        <taxon>Chlorellaceae</taxon>
        <taxon>Chlorella clade</taxon>
        <taxon>Chlorella</taxon>
    </lineage>
</organism>
<dbReference type="PANTHER" id="PTHR46438">
    <property type="entry name" value="ALPHA/BETA-HYDROLASES SUPERFAMILY PROTEIN"/>
    <property type="match status" value="1"/>
</dbReference>
<dbReference type="Gene3D" id="3.40.50.1820">
    <property type="entry name" value="alpha/beta hydrolase"/>
    <property type="match status" value="1"/>
</dbReference>
<dbReference type="Pfam" id="PF00561">
    <property type="entry name" value="Abhydrolase_1"/>
    <property type="match status" value="1"/>
</dbReference>
<dbReference type="PANTHER" id="PTHR46438:SF2">
    <property type="entry name" value="ALPHA_BETA-HYDROLASES SUPERFAMILY PROTEIN"/>
    <property type="match status" value="1"/>
</dbReference>
<name>A0AAD5GYF0_9CHLO</name>
<dbReference type="EMBL" id="JADXDR010000165">
    <property type="protein sequence ID" value="KAI7837094.1"/>
    <property type="molecule type" value="Genomic_DNA"/>
</dbReference>
<dbReference type="PROSITE" id="PS51318">
    <property type="entry name" value="TAT"/>
    <property type="match status" value="1"/>
</dbReference>
<accession>A0AAD5GYF0</accession>
<evidence type="ECO:0000313" key="3">
    <source>
        <dbReference type="Proteomes" id="UP001205105"/>
    </source>
</evidence>
<dbReference type="GO" id="GO:0009507">
    <property type="term" value="C:chloroplast"/>
    <property type="evidence" value="ECO:0007669"/>
    <property type="project" value="TreeGrafter"/>
</dbReference>
<keyword evidence="3" id="KW-1185">Reference proteome</keyword>
<evidence type="ECO:0000313" key="2">
    <source>
        <dbReference type="EMBL" id="KAI7837094.1"/>
    </source>
</evidence>
<evidence type="ECO:0000259" key="1">
    <source>
        <dbReference type="Pfam" id="PF00561"/>
    </source>
</evidence>
<dbReference type="PRINTS" id="PR00111">
    <property type="entry name" value="ABHYDROLASE"/>
</dbReference>
<reference evidence="2" key="1">
    <citation type="submission" date="2020-11" db="EMBL/GenBank/DDBJ databases">
        <title>Chlorella ohadii genome sequencing and assembly.</title>
        <authorList>
            <person name="Murik O."/>
            <person name="Treves H."/>
            <person name="Kedem I."/>
            <person name="Shotland Y."/>
            <person name="Kaplan A."/>
        </authorList>
    </citation>
    <scope>NUCLEOTIDE SEQUENCE</scope>
    <source>
        <strain evidence="2">1</strain>
    </source>
</reference>
<comment type="caution">
    <text evidence="2">The sequence shown here is derived from an EMBL/GenBank/DDBJ whole genome shotgun (WGS) entry which is preliminary data.</text>
</comment>
<dbReference type="Proteomes" id="UP001205105">
    <property type="component" value="Unassembled WGS sequence"/>
</dbReference>